<name>A0ABW0LDL3_9BURK</name>
<feature type="signal peptide" evidence="1">
    <location>
        <begin position="1"/>
        <end position="21"/>
    </location>
</feature>
<accession>A0ABW0LDL3</accession>
<dbReference type="Proteomes" id="UP001596050">
    <property type="component" value="Unassembled WGS sequence"/>
</dbReference>
<gene>
    <name evidence="2" type="ORF">ACFPN5_22050</name>
</gene>
<comment type="caution">
    <text evidence="2">The sequence shown here is derived from an EMBL/GenBank/DDBJ whole genome shotgun (WGS) entry which is preliminary data.</text>
</comment>
<proteinExistence type="predicted"/>
<sequence length="160" mass="17230">MTLPRAAAGAVLALACIQVNAAPSTFAPVIGSALLCRSHLDNAYFHSWLTTAFGPAYKQEGGAYWFKLDATLWGKPVREIMVSDDTNPLVFVAAVLDSKPEELEGAVRAGAGLRHLPADASRFPLRVSNPGSVIAYHQDKSKIYCARYKPLPPVPVALLR</sequence>
<organism evidence="2 3">
    <name type="scientific">Massilia niabensis</name>
    <dbReference type="NCBI Taxonomy" id="544910"/>
    <lineage>
        <taxon>Bacteria</taxon>
        <taxon>Pseudomonadati</taxon>
        <taxon>Pseudomonadota</taxon>
        <taxon>Betaproteobacteria</taxon>
        <taxon>Burkholderiales</taxon>
        <taxon>Oxalobacteraceae</taxon>
        <taxon>Telluria group</taxon>
        <taxon>Massilia</taxon>
    </lineage>
</organism>
<keyword evidence="3" id="KW-1185">Reference proteome</keyword>
<feature type="chain" id="PRO_5046478321" evidence="1">
    <location>
        <begin position="22"/>
        <end position="160"/>
    </location>
</feature>
<evidence type="ECO:0000313" key="2">
    <source>
        <dbReference type="EMBL" id="MFC5462496.1"/>
    </source>
</evidence>
<keyword evidence="1" id="KW-0732">Signal</keyword>
<evidence type="ECO:0000256" key="1">
    <source>
        <dbReference type="SAM" id="SignalP"/>
    </source>
</evidence>
<protein>
    <submittedName>
        <fullName evidence="2">Uncharacterized protein</fullName>
    </submittedName>
</protein>
<dbReference type="RefSeq" id="WP_379785980.1">
    <property type="nucleotide sequence ID" value="NZ_JBHSMU010000016.1"/>
</dbReference>
<reference evidence="3" key="1">
    <citation type="journal article" date="2019" name="Int. J. Syst. Evol. Microbiol.">
        <title>The Global Catalogue of Microorganisms (GCM) 10K type strain sequencing project: providing services to taxonomists for standard genome sequencing and annotation.</title>
        <authorList>
            <consortium name="The Broad Institute Genomics Platform"/>
            <consortium name="The Broad Institute Genome Sequencing Center for Infectious Disease"/>
            <person name="Wu L."/>
            <person name="Ma J."/>
        </authorList>
    </citation>
    <scope>NUCLEOTIDE SEQUENCE [LARGE SCALE GENOMIC DNA]</scope>
    <source>
        <strain evidence="3">KACC 12649</strain>
    </source>
</reference>
<dbReference type="EMBL" id="JBHSMU010000016">
    <property type="protein sequence ID" value="MFC5462496.1"/>
    <property type="molecule type" value="Genomic_DNA"/>
</dbReference>
<dbReference type="PROSITE" id="PS51257">
    <property type="entry name" value="PROKAR_LIPOPROTEIN"/>
    <property type="match status" value="1"/>
</dbReference>
<evidence type="ECO:0000313" key="3">
    <source>
        <dbReference type="Proteomes" id="UP001596050"/>
    </source>
</evidence>